<evidence type="ECO:0000313" key="1">
    <source>
        <dbReference type="EMBL" id="TLM95539.1"/>
    </source>
</evidence>
<name>A0A5R8WUV2_9BACT</name>
<dbReference type="RefSeq" id="WP_138076062.1">
    <property type="nucleotide sequence ID" value="NZ_VAJM01000002.1"/>
</dbReference>
<sequence>MSTRLFLWVLFLTGCLGLPNCSSKSEEPAPPAVQPVVTTVHLLRHAERDNASHPTDPTLSVAGQARAQELSRLLATPVPAALFTTDFRRTRATLAPLAAATNLVPQVYDATQPAVLAALIRTQYGGKTVVVVGHSNTVLPQIEALGAPRPLADIPDTEYDNLFKITLVDGAAPVVVVSKYGQ</sequence>
<organism evidence="1 2">
    <name type="scientific">Hymenobacter jeollabukensis</name>
    <dbReference type="NCBI Taxonomy" id="2025313"/>
    <lineage>
        <taxon>Bacteria</taxon>
        <taxon>Pseudomonadati</taxon>
        <taxon>Bacteroidota</taxon>
        <taxon>Cytophagia</taxon>
        <taxon>Cytophagales</taxon>
        <taxon>Hymenobacteraceae</taxon>
        <taxon>Hymenobacter</taxon>
    </lineage>
</organism>
<dbReference type="AlphaFoldDB" id="A0A5R8WUV2"/>
<comment type="caution">
    <text evidence="1">The sequence shown here is derived from an EMBL/GenBank/DDBJ whole genome shotgun (WGS) entry which is preliminary data.</text>
</comment>
<reference evidence="1 2" key="1">
    <citation type="submission" date="2019-05" db="EMBL/GenBank/DDBJ databases">
        <title>Hymenobacter edaphi sp. nov., isolated from abandoned arsenic-contaminated farmland soil.</title>
        <authorList>
            <person name="Nie L."/>
        </authorList>
    </citation>
    <scope>NUCLEOTIDE SEQUENCE [LARGE SCALE GENOMIC DNA]</scope>
    <source>
        <strain evidence="1 2">1-3-3-8</strain>
    </source>
</reference>
<dbReference type="CDD" id="cd07067">
    <property type="entry name" value="HP_PGM_like"/>
    <property type="match status" value="1"/>
</dbReference>
<dbReference type="InterPro" id="IPR013078">
    <property type="entry name" value="His_Pase_superF_clade-1"/>
</dbReference>
<evidence type="ECO:0000313" key="2">
    <source>
        <dbReference type="Proteomes" id="UP000305517"/>
    </source>
</evidence>
<protein>
    <submittedName>
        <fullName evidence="1">Histidine phosphatase family protein</fullName>
    </submittedName>
</protein>
<dbReference type="EMBL" id="VAJM01000002">
    <property type="protein sequence ID" value="TLM95539.1"/>
    <property type="molecule type" value="Genomic_DNA"/>
</dbReference>
<gene>
    <name evidence="1" type="ORF">FDY95_07065</name>
</gene>
<dbReference type="OrthoDB" id="3296006at2"/>
<dbReference type="InterPro" id="IPR029033">
    <property type="entry name" value="His_PPase_superfam"/>
</dbReference>
<proteinExistence type="predicted"/>
<dbReference type="Gene3D" id="3.40.50.1240">
    <property type="entry name" value="Phosphoglycerate mutase-like"/>
    <property type="match status" value="1"/>
</dbReference>
<dbReference type="Pfam" id="PF00300">
    <property type="entry name" value="His_Phos_1"/>
    <property type="match status" value="1"/>
</dbReference>
<accession>A0A5R8WUV2</accession>
<dbReference type="SUPFAM" id="SSF53254">
    <property type="entry name" value="Phosphoglycerate mutase-like"/>
    <property type="match status" value="1"/>
</dbReference>
<keyword evidence="2" id="KW-1185">Reference proteome</keyword>
<dbReference type="Proteomes" id="UP000305517">
    <property type="component" value="Unassembled WGS sequence"/>
</dbReference>
<dbReference type="PROSITE" id="PS51257">
    <property type="entry name" value="PROKAR_LIPOPROTEIN"/>
    <property type="match status" value="1"/>
</dbReference>